<dbReference type="InterPro" id="IPR001394">
    <property type="entry name" value="Peptidase_C19_UCH"/>
</dbReference>
<dbReference type="CDD" id="cd02674">
    <property type="entry name" value="Peptidase_C19R"/>
    <property type="match status" value="1"/>
</dbReference>
<dbReference type="Proteomes" id="UP000221165">
    <property type="component" value="Unassembled WGS sequence"/>
</dbReference>
<dbReference type="InterPro" id="IPR028889">
    <property type="entry name" value="USP"/>
</dbReference>
<dbReference type="InterPro" id="IPR050185">
    <property type="entry name" value="Ub_carboxyl-term_hydrolase"/>
</dbReference>
<keyword evidence="3" id="KW-0645">Protease</keyword>
<keyword evidence="4" id="KW-1185">Reference proteome</keyword>
<dbReference type="PROSITE" id="PS00972">
    <property type="entry name" value="USP_1"/>
    <property type="match status" value="1"/>
</dbReference>
<feature type="compositionally biased region" description="Polar residues" evidence="1">
    <location>
        <begin position="897"/>
        <end position="908"/>
    </location>
</feature>
<protein>
    <submittedName>
        <fullName evidence="3">Ubiquitin-specific protease usp4</fullName>
    </submittedName>
</protein>
<dbReference type="Gene3D" id="3.90.70.10">
    <property type="entry name" value="Cysteine proteinases"/>
    <property type="match status" value="2"/>
</dbReference>
<feature type="region of interest" description="Disordered" evidence="1">
    <location>
        <begin position="892"/>
        <end position="915"/>
    </location>
</feature>
<dbReference type="VEuPathDB" id="ToxoDB:CSUI_003064"/>
<dbReference type="GO" id="GO:0006508">
    <property type="term" value="P:proteolysis"/>
    <property type="evidence" value="ECO:0007669"/>
    <property type="project" value="UniProtKB-KW"/>
</dbReference>
<feature type="compositionally biased region" description="Low complexity" evidence="1">
    <location>
        <begin position="253"/>
        <end position="265"/>
    </location>
</feature>
<dbReference type="PANTHER" id="PTHR21646:SF46">
    <property type="entry name" value="UBIQUITIN CARBOXYL-TERMINAL HYDROLASE"/>
    <property type="match status" value="1"/>
</dbReference>
<dbReference type="GO" id="GO:0004843">
    <property type="term" value="F:cysteine-type deubiquitinase activity"/>
    <property type="evidence" value="ECO:0007669"/>
    <property type="project" value="InterPro"/>
</dbReference>
<dbReference type="GeneID" id="94426473"/>
<dbReference type="EMBL" id="MIGC01001318">
    <property type="protein sequence ID" value="PHJ23093.1"/>
    <property type="molecule type" value="Genomic_DNA"/>
</dbReference>
<evidence type="ECO:0000313" key="4">
    <source>
        <dbReference type="Proteomes" id="UP000221165"/>
    </source>
</evidence>
<evidence type="ECO:0000313" key="3">
    <source>
        <dbReference type="EMBL" id="PHJ23093.1"/>
    </source>
</evidence>
<dbReference type="GO" id="GO:0016579">
    <property type="term" value="P:protein deubiquitination"/>
    <property type="evidence" value="ECO:0007669"/>
    <property type="project" value="InterPro"/>
</dbReference>
<evidence type="ECO:0000256" key="1">
    <source>
        <dbReference type="SAM" id="MobiDB-lite"/>
    </source>
</evidence>
<feature type="compositionally biased region" description="Basic and acidic residues" evidence="1">
    <location>
        <begin position="266"/>
        <end position="277"/>
    </location>
</feature>
<dbReference type="PROSITE" id="PS00973">
    <property type="entry name" value="USP_2"/>
    <property type="match status" value="1"/>
</dbReference>
<comment type="caution">
    <text evidence="3">The sequence shown here is derived from an EMBL/GenBank/DDBJ whole genome shotgun (WGS) entry which is preliminary data.</text>
</comment>
<dbReference type="OrthoDB" id="292964at2759"/>
<organism evidence="3 4">
    <name type="scientific">Cystoisospora suis</name>
    <dbReference type="NCBI Taxonomy" id="483139"/>
    <lineage>
        <taxon>Eukaryota</taxon>
        <taxon>Sar</taxon>
        <taxon>Alveolata</taxon>
        <taxon>Apicomplexa</taxon>
        <taxon>Conoidasida</taxon>
        <taxon>Coccidia</taxon>
        <taxon>Eucoccidiorida</taxon>
        <taxon>Eimeriorina</taxon>
        <taxon>Sarcocystidae</taxon>
        <taxon>Cystoisospora</taxon>
    </lineage>
</organism>
<feature type="domain" description="USP" evidence="2">
    <location>
        <begin position="402"/>
        <end position="1193"/>
    </location>
</feature>
<keyword evidence="3" id="KW-0378">Hydrolase</keyword>
<dbReference type="InterPro" id="IPR018200">
    <property type="entry name" value="USP_CS"/>
</dbReference>
<dbReference type="RefSeq" id="XP_067924770.1">
    <property type="nucleotide sequence ID" value="XM_068063262.1"/>
</dbReference>
<dbReference type="PROSITE" id="PS50235">
    <property type="entry name" value="USP_3"/>
    <property type="match status" value="1"/>
</dbReference>
<feature type="compositionally biased region" description="Basic and acidic residues" evidence="1">
    <location>
        <begin position="323"/>
        <end position="333"/>
    </location>
</feature>
<dbReference type="InterPro" id="IPR038765">
    <property type="entry name" value="Papain-like_cys_pep_sf"/>
</dbReference>
<dbReference type="Pfam" id="PF00443">
    <property type="entry name" value="UCH"/>
    <property type="match status" value="1"/>
</dbReference>
<name>A0A2C6L6W0_9APIC</name>
<feature type="region of interest" description="Disordered" evidence="1">
    <location>
        <begin position="807"/>
        <end position="829"/>
    </location>
</feature>
<evidence type="ECO:0000259" key="2">
    <source>
        <dbReference type="PROSITE" id="PS50235"/>
    </source>
</evidence>
<dbReference type="SUPFAM" id="SSF54001">
    <property type="entry name" value="Cysteine proteinases"/>
    <property type="match status" value="1"/>
</dbReference>
<feature type="region of interest" description="Disordered" evidence="1">
    <location>
        <begin position="253"/>
        <end position="385"/>
    </location>
</feature>
<feature type="region of interest" description="Disordered" evidence="1">
    <location>
        <begin position="731"/>
        <end position="757"/>
    </location>
</feature>
<proteinExistence type="predicted"/>
<accession>A0A2C6L6W0</accession>
<gene>
    <name evidence="3" type="ORF">CSUI_003064</name>
</gene>
<sequence length="1234" mass="136610">MDWNIPATRTPCVRKDQAAVIWGKFSQPMCVESADETWYVVDREFLDNLRSLATEGVVDDGESIGLSQEDLPLKIRNKPLLDKECRNKPRATKVSRLDDSVAFAQGDRYELVNEPFWRLLMNHFECDIEIPRRVYRDGRRLRVEVQPLSLAVYTVTEEESQTAEGDTQFVLVDEIPLSLGDTVDEVQKKVLLLARSDDLCVLRGYFDARRRRPTKLQPLNGPGLSGSSTLAEAAVDSSCLLVAVPPAVAESLTTGNGNSSFGGDNSTDRLNNDDLRSDGGGYSTPASGERSMHKRAGLLWDAQSVGQRARRSSPESSLQLERGNSEDRGDAGHRLLPAVIGPQMPALGRGAGGGEDSDEDPCEGGRERQCDGEDSIPQWSDENRGGTGAANVDQMFATGGLCGLVNLGNTCFMNSAVQCLSKVLPLSSFFLSGRFVRDINEENVMGTQGRLARAFHATLRDMWFGRDSPLAPRDLKWAIGRVREEFHGYNQQDSQELMAFLLDGLHEDLNRIKKKPYYESKIEGGPEKSDAEVAELSWRRHREINDSIIVDLFQGQYRSRLQCPECGRVSVTFDPFMYLSLPVPPEWKHQLMFTVGLDPRRPQGFRFERACAGNLDYDKAKEICLDVVHRLLSDEVSEELGGADAKQMMQRQILASTQLKDVSQLSAANIIMFAKRPEDLAGVYQQDVNVKVFAAEDVVKYRFDRKPSHVYAWLMPARVVEELEGCVRKDSRRDVNTESSMEVDFDETTTARGGDSDVAATAAADVPSSASTANAVHPRKTLDGHEAQGEAGCGGSEDSWKVLSEYMSDDPEAPSETESHRVKKRKSNSFSLGSRSLAETGTFFAFVLPVVKTPSGDVRPLSGCMPLLLPVLGSSTCEDLAKQVETAYLYGHEEEQSPTSSEPDQTPSVDDGEGSQRSLINHAVGFIKSFSGQGNLAGTRPINIIVAAGFSCREPQKSVLSQGVNLLTNGIGGRSCGQPRPLVDDDQLVSATVKPRAGDFVALLYADMESSSEQEKVALPEGIRPMGTLEFQPDTDISDCLRMFSEQERLDVDNMWYCGNCKEHVQAFKKLDLWKIPRVLILHLKRFHNISRFTRSKIGTKVTFPYKTGDYLDMTPYILPDSLELMHAKDPSFAPHYELVAVNVHSGELGGGHYFAYAKLRGLWYNFNDAWVKPVSEDSCHSSDAYMLFYRLKQDDEGWTGHDLLRHGGASIAASGRVTPHPVSSVEMTNHLVC</sequence>
<dbReference type="SUPFAM" id="SSF143791">
    <property type="entry name" value="DUSP-like"/>
    <property type="match status" value="1"/>
</dbReference>
<dbReference type="InterPro" id="IPR035927">
    <property type="entry name" value="DUSP-like_sf"/>
</dbReference>
<dbReference type="Gene3D" id="3.30.2230.10">
    <property type="entry name" value="DUSP-like"/>
    <property type="match status" value="1"/>
</dbReference>
<reference evidence="3 4" key="1">
    <citation type="journal article" date="2017" name="Int. J. Parasitol.">
        <title>The genome of the protozoan parasite Cystoisospora suis and a reverse vaccinology approach to identify vaccine candidates.</title>
        <authorList>
            <person name="Palmieri N."/>
            <person name="Shrestha A."/>
            <person name="Ruttkowski B."/>
            <person name="Beck T."/>
            <person name="Vogl C."/>
            <person name="Tomley F."/>
            <person name="Blake D.P."/>
            <person name="Joachim A."/>
        </authorList>
    </citation>
    <scope>NUCLEOTIDE SEQUENCE [LARGE SCALE GENOMIC DNA]</scope>
    <source>
        <strain evidence="3 4">Wien I</strain>
    </source>
</reference>
<dbReference type="PANTHER" id="PTHR21646">
    <property type="entry name" value="UBIQUITIN CARBOXYL-TERMINAL HYDROLASE"/>
    <property type="match status" value="1"/>
</dbReference>
<dbReference type="AlphaFoldDB" id="A0A2C6L6W0"/>